<keyword evidence="5" id="KW-1185">Reference proteome</keyword>
<dbReference type="Proteomes" id="UP000232323">
    <property type="component" value="Unassembled WGS sequence"/>
</dbReference>
<evidence type="ECO:0000256" key="3">
    <source>
        <dbReference type="SAM" id="Phobius"/>
    </source>
</evidence>
<dbReference type="STRING" id="1157962.A0A250XH60"/>
<name>A0A250XH60_9CHLO</name>
<feature type="transmembrane region" description="Helical" evidence="3">
    <location>
        <begin position="958"/>
        <end position="980"/>
    </location>
</feature>
<evidence type="ECO:0000313" key="4">
    <source>
        <dbReference type="EMBL" id="GAX82414.1"/>
    </source>
</evidence>
<dbReference type="InterPro" id="IPR006597">
    <property type="entry name" value="Sel1-like"/>
</dbReference>
<dbReference type="GO" id="GO:0005789">
    <property type="term" value="C:endoplasmic reticulum membrane"/>
    <property type="evidence" value="ECO:0007669"/>
    <property type="project" value="TreeGrafter"/>
</dbReference>
<dbReference type="Pfam" id="PF08238">
    <property type="entry name" value="Sel1"/>
    <property type="match status" value="9"/>
</dbReference>
<keyword evidence="3" id="KW-0812">Transmembrane</keyword>
<dbReference type="AlphaFoldDB" id="A0A250XH60"/>
<dbReference type="InterPro" id="IPR050767">
    <property type="entry name" value="Sel1_AlgK"/>
</dbReference>
<dbReference type="InterPro" id="IPR011990">
    <property type="entry name" value="TPR-like_helical_dom_sf"/>
</dbReference>
<feature type="region of interest" description="Disordered" evidence="2">
    <location>
        <begin position="925"/>
        <end position="947"/>
    </location>
</feature>
<sequence>MCTCLIQASPDVQVTSHEGNALSPSVIHGEDTMDALHQVKNVNPEEPDSTFHGENDDHDHHLQVQRMIQQTPVLQDTDTILQGEVFMGAEGVVPYNAVVNNDGDVGPGGGPLNEVITELESVGAVEGMSVIVEAGEGGTQHMPAKASHKADVETAHDPGMGADVETAHDPGMGAGFETAHDPGMGADVETAHDPGMGADVETAHDPGLRADVETAHDPGMGANVETAHDPGLRADVETAHDPGLRVDVETAHDSGMGADVETAHEPGTGADVETAHDPGLRAWELQLSDEATFESMSERGATITKADLLSRILDGSSKDDIHENLQKAYDSLFGYTHRDLGSGLKQLLNVYSFVARAQPEARVRSHFPSTPFGAPDPDKRSSSILGLQEADFVDTGVDVASNSAFSLAAFQTNGILSREGLKPNISEALYKLHAAAYVGSPEANYALANRFMHGHDVPRNEDLALKFARKAADKLVNEMEKSFNTAPPLVPVDLRVRWMDRGYLSGIEAENSAYLMQLEQEFALKGNVEALSRVAYRRLMGQGVDADLEAAYEDFVEAAQLGDVNAIFNLGYMHLIGIHVPLNLTVARGYFETAASKGMPAAYSALGTIYWMGHDGQPSNTTAAFLSFEKGAALNDADSVINLGILYQFGLGTEIDTSKAFEQFVRGDKLGHRKAVYSLGMCYQEGIGTEVNRTKALQMYSRFFRERALWTEAITAATQALDIGDEWTALAQYILVAEQGSTVGVANAAWMLMRGASGRGEGFPEGRQQQQALALKLYSRAVKQGCISCAIELGHAGFRALRKGSSHDGHEDSIRALEWYQKAADANSSEGLYLVGWAHQRGFGAAINLSAASHWYAMSINAAGQGRWAYQVAPRLGLLSVKLDKWAQPRYGDDFVGQLLDQLKRLLRLDTGSVSTQPPFSVSQAVHDNEENIDHHQKSGVPRRSDSKGKFLQLAPTYWLDIIEYIVLTVLIVALTYVLAEHRRRFVGRLR</sequence>
<reference evidence="4 5" key="1">
    <citation type="submission" date="2017-08" db="EMBL/GenBank/DDBJ databases">
        <title>Acidophilic green algal genome provides insights into adaptation to an acidic environment.</title>
        <authorList>
            <person name="Hirooka S."/>
            <person name="Hirose Y."/>
            <person name="Kanesaki Y."/>
            <person name="Higuchi S."/>
            <person name="Fujiwara T."/>
            <person name="Onuma R."/>
            <person name="Era A."/>
            <person name="Ohbayashi R."/>
            <person name="Uzuka A."/>
            <person name="Nozaki H."/>
            <person name="Yoshikawa H."/>
            <person name="Miyagishima S.Y."/>
        </authorList>
    </citation>
    <scope>NUCLEOTIDE SEQUENCE [LARGE SCALE GENOMIC DNA]</scope>
    <source>
        <strain evidence="4 5">NIES-2499</strain>
    </source>
</reference>
<proteinExistence type="inferred from homology"/>
<dbReference type="EMBL" id="BEGY01000080">
    <property type="protein sequence ID" value="GAX82414.1"/>
    <property type="molecule type" value="Genomic_DNA"/>
</dbReference>
<evidence type="ECO:0000313" key="5">
    <source>
        <dbReference type="Proteomes" id="UP000232323"/>
    </source>
</evidence>
<dbReference type="OrthoDB" id="27934at2759"/>
<dbReference type="GO" id="GO:0036503">
    <property type="term" value="P:ERAD pathway"/>
    <property type="evidence" value="ECO:0007669"/>
    <property type="project" value="TreeGrafter"/>
</dbReference>
<keyword evidence="3" id="KW-0472">Membrane</keyword>
<accession>A0A250XH60</accession>
<organism evidence="4 5">
    <name type="scientific">Chlamydomonas eustigma</name>
    <dbReference type="NCBI Taxonomy" id="1157962"/>
    <lineage>
        <taxon>Eukaryota</taxon>
        <taxon>Viridiplantae</taxon>
        <taxon>Chlorophyta</taxon>
        <taxon>core chlorophytes</taxon>
        <taxon>Chlorophyceae</taxon>
        <taxon>CS clade</taxon>
        <taxon>Chlamydomonadales</taxon>
        <taxon>Chlamydomonadaceae</taxon>
        <taxon>Chlamydomonas</taxon>
    </lineage>
</organism>
<comment type="similarity">
    <text evidence="1">Belongs to the sel-1 family.</text>
</comment>
<feature type="compositionally biased region" description="Basic and acidic residues" evidence="2">
    <location>
        <begin position="927"/>
        <end position="947"/>
    </location>
</feature>
<comment type="caution">
    <text evidence="4">The sequence shown here is derived from an EMBL/GenBank/DDBJ whole genome shotgun (WGS) entry which is preliminary data.</text>
</comment>
<keyword evidence="3" id="KW-1133">Transmembrane helix</keyword>
<evidence type="ECO:0000256" key="1">
    <source>
        <dbReference type="ARBA" id="ARBA00038101"/>
    </source>
</evidence>
<evidence type="ECO:0000256" key="2">
    <source>
        <dbReference type="SAM" id="MobiDB-lite"/>
    </source>
</evidence>
<gene>
    <name evidence="4" type="ORF">CEUSTIGMA_g9842.t1</name>
</gene>
<dbReference type="PANTHER" id="PTHR11102">
    <property type="entry name" value="SEL-1-LIKE PROTEIN"/>
    <property type="match status" value="1"/>
</dbReference>
<dbReference type="SMART" id="SM00671">
    <property type="entry name" value="SEL1"/>
    <property type="match status" value="9"/>
</dbReference>
<dbReference type="Gene3D" id="1.25.40.10">
    <property type="entry name" value="Tetratricopeptide repeat domain"/>
    <property type="match status" value="3"/>
</dbReference>
<dbReference type="PANTHER" id="PTHR11102:SF147">
    <property type="entry name" value="SEL1L ADAPTOR SUBUNIT OF ERAD E3 UBIQUITIN LIGASE"/>
    <property type="match status" value="1"/>
</dbReference>
<dbReference type="SUPFAM" id="SSF81901">
    <property type="entry name" value="HCP-like"/>
    <property type="match status" value="3"/>
</dbReference>
<protein>
    <submittedName>
        <fullName evidence="4">Uncharacterized protein</fullName>
    </submittedName>
</protein>